<dbReference type="GO" id="GO:0008270">
    <property type="term" value="F:zinc ion binding"/>
    <property type="evidence" value="ECO:0007669"/>
    <property type="project" value="UniProtKB-KW"/>
</dbReference>
<evidence type="ECO:0000256" key="1">
    <source>
        <dbReference type="ARBA" id="ARBA00022723"/>
    </source>
</evidence>
<gene>
    <name evidence="6" type="ORF">D9615_003563</name>
</gene>
<dbReference type="SUPFAM" id="SSF57850">
    <property type="entry name" value="RING/U-box"/>
    <property type="match status" value="2"/>
</dbReference>
<keyword evidence="3" id="KW-0862">Zinc</keyword>
<dbReference type="Pfam" id="PF00569">
    <property type="entry name" value="ZZ"/>
    <property type="match status" value="2"/>
</dbReference>
<keyword evidence="7" id="KW-1185">Reference proteome</keyword>
<feature type="region of interest" description="Disordered" evidence="4">
    <location>
        <begin position="332"/>
        <end position="360"/>
    </location>
</feature>
<evidence type="ECO:0000256" key="4">
    <source>
        <dbReference type="SAM" id="MobiDB-lite"/>
    </source>
</evidence>
<evidence type="ECO:0000313" key="7">
    <source>
        <dbReference type="Proteomes" id="UP000565441"/>
    </source>
</evidence>
<feature type="region of interest" description="Disordered" evidence="4">
    <location>
        <begin position="135"/>
        <end position="207"/>
    </location>
</feature>
<feature type="region of interest" description="Disordered" evidence="4">
    <location>
        <begin position="212"/>
        <end position="231"/>
    </location>
</feature>
<dbReference type="Pfam" id="PF00564">
    <property type="entry name" value="PB1"/>
    <property type="match status" value="1"/>
</dbReference>
<dbReference type="InterPro" id="IPR000270">
    <property type="entry name" value="PB1_dom"/>
</dbReference>
<dbReference type="AlphaFoldDB" id="A0A8H5HHT1"/>
<dbReference type="PANTHER" id="PTHR15090:SF0">
    <property type="entry name" value="SEQUESTOSOME-1"/>
    <property type="match status" value="1"/>
</dbReference>
<dbReference type="SMART" id="SM00291">
    <property type="entry name" value="ZnF_ZZ"/>
    <property type="match status" value="2"/>
</dbReference>
<dbReference type="GO" id="GO:0007032">
    <property type="term" value="P:endosome organization"/>
    <property type="evidence" value="ECO:0007669"/>
    <property type="project" value="TreeGrafter"/>
</dbReference>
<dbReference type="OrthoDB" id="661148at2759"/>
<dbReference type="GO" id="GO:0070530">
    <property type="term" value="F:K63-linked polyubiquitin modification-dependent protein binding"/>
    <property type="evidence" value="ECO:0007669"/>
    <property type="project" value="TreeGrafter"/>
</dbReference>
<name>A0A8H5HHT1_9AGAR</name>
<feature type="region of interest" description="Disordered" evidence="4">
    <location>
        <begin position="666"/>
        <end position="685"/>
    </location>
</feature>
<reference evidence="6 7" key="1">
    <citation type="journal article" date="2020" name="ISME J.">
        <title>Uncovering the hidden diversity of litter-decomposition mechanisms in mushroom-forming fungi.</title>
        <authorList>
            <person name="Floudas D."/>
            <person name="Bentzer J."/>
            <person name="Ahren D."/>
            <person name="Johansson T."/>
            <person name="Persson P."/>
            <person name="Tunlid A."/>
        </authorList>
    </citation>
    <scope>NUCLEOTIDE SEQUENCE [LARGE SCALE GENOMIC DNA]</scope>
    <source>
        <strain evidence="6 7">CBS 661.87</strain>
    </source>
</reference>
<comment type="caution">
    <text evidence="6">The sequence shown here is derived from an EMBL/GenBank/DDBJ whole genome shotgun (WGS) entry which is preliminary data.</text>
</comment>
<dbReference type="Proteomes" id="UP000565441">
    <property type="component" value="Unassembled WGS sequence"/>
</dbReference>
<dbReference type="InterPro" id="IPR053793">
    <property type="entry name" value="PB1-like"/>
</dbReference>
<proteinExistence type="predicted"/>
<feature type="compositionally biased region" description="Low complexity" evidence="4">
    <location>
        <begin position="135"/>
        <end position="146"/>
    </location>
</feature>
<keyword evidence="1" id="KW-0479">Metal-binding</keyword>
<dbReference type="InterPro" id="IPR043145">
    <property type="entry name" value="Znf_ZZ_sf"/>
</dbReference>
<dbReference type="GO" id="GO:0044753">
    <property type="term" value="C:amphisome"/>
    <property type="evidence" value="ECO:0007669"/>
    <property type="project" value="TreeGrafter"/>
</dbReference>
<dbReference type="PROSITE" id="PS01357">
    <property type="entry name" value="ZF_ZZ_1"/>
    <property type="match status" value="1"/>
</dbReference>
<dbReference type="Gene3D" id="3.30.60.90">
    <property type="match status" value="2"/>
</dbReference>
<accession>A0A8H5HHT1</accession>
<sequence length="827" mass="89144">MYNRPDRPLVVKCSLDTWNRKITFTSARNCTFEVLRHKVEQCYSLSSTSFAIAYKDDDGEITTINADSDLTDAIQYFQAGDDAPLSSAASILSGRSFGSRKVTLRVQITVDYDGPSLSDTSSLISLDEYRGRNGSQQSFSFGSPSVDLDDDSVTVSSRDNGGVSAAPSRTAASSRLSSQGNGSLGGSGNSRFTMISRPSGASWAGMPQDSAAINETATPDPFSDRYELSTSQRFPEDPAAVFERLKLHEELGDDRSSVNHDSLARNDRGAAWLKDQNERTIRSMLGVLPEPSISDDVSFAPLTEEELGGDLALERDPRGRYYYTYTSAGSSASQTNDFGYDDGISGPSRPVSGGERPRPTSMHLNWLAAQQIQSQDARVSKPSLSVPSFHTHNSDPVPSRDITSPNHSIHSHFVVDKELLQFLPPTVPPPESLTDCSACGTTLDAIRYVCSTCGEKDPAGDKTLMKGKGRALTVPTNTYPPQSLYHHPLSSSPVTSLSSQTYIGSSESLSSRYKPLPSVPSSPNLAVPGVPSPRGYELCSGCIESAGVHHAIEAGLASGSSALMPSPSSVGDAQAASQWRRAAPKKGQVRHAYQEKVWSHNSWEDVEQDEAQISQCSTCQAITFRKRYKCASCANINLCRACYSQVHELHPSHAFLNVPDRRVRSSSDSDFLASPPPDPNEEQSLKHPGVSCLLDIVGARFHCAICDSVDICANCESAGLPGNLDSADGGHVSSHILIKIPYPLETTELESASRRAIHLWTGRDAASVGLSIPRSKPSSVVSSYARTVVGSGSRRPETPPNDHHLFCSDCNRGIVGIRYQATIAILL</sequence>
<dbReference type="InterPro" id="IPR000433">
    <property type="entry name" value="Znf_ZZ"/>
</dbReference>
<evidence type="ECO:0000313" key="6">
    <source>
        <dbReference type="EMBL" id="KAF5383776.1"/>
    </source>
</evidence>
<organism evidence="6 7">
    <name type="scientific">Tricholomella constricta</name>
    <dbReference type="NCBI Taxonomy" id="117010"/>
    <lineage>
        <taxon>Eukaryota</taxon>
        <taxon>Fungi</taxon>
        <taxon>Dikarya</taxon>
        <taxon>Basidiomycota</taxon>
        <taxon>Agaricomycotina</taxon>
        <taxon>Agaricomycetes</taxon>
        <taxon>Agaricomycetidae</taxon>
        <taxon>Agaricales</taxon>
        <taxon>Tricholomatineae</taxon>
        <taxon>Lyophyllaceae</taxon>
        <taxon>Tricholomella</taxon>
    </lineage>
</organism>
<evidence type="ECO:0000256" key="2">
    <source>
        <dbReference type="ARBA" id="ARBA00022771"/>
    </source>
</evidence>
<dbReference type="InterPro" id="IPR052260">
    <property type="entry name" value="Autophagy_Rcpt_SigReg"/>
</dbReference>
<dbReference type="Gene3D" id="3.10.20.90">
    <property type="entry name" value="Phosphatidylinositol 3-kinase Catalytic Subunit, Chain A, domain 1"/>
    <property type="match status" value="1"/>
</dbReference>
<feature type="domain" description="PB1" evidence="5">
    <location>
        <begin position="8"/>
        <end position="99"/>
    </location>
</feature>
<protein>
    <recommendedName>
        <fullName evidence="5">PB1 domain-containing protein</fullName>
    </recommendedName>
</protein>
<feature type="compositionally biased region" description="Low complexity" evidence="4">
    <location>
        <begin position="153"/>
        <end position="181"/>
    </location>
</feature>
<dbReference type="GO" id="GO:0016235">
    <property type="term" value="C:aggresome"/>
    <property type="evidence" value="ECO:0007669"/>
    <property type="project" value="TreeGrafter"/>
</dbReference>
<dbReference type="EMBL" id="JAACJP010000006">
    <property type="protein sequence ID" value="KAF5383776.1"/>
    <property type="molecule type" value="Genomic_DNA"/>
</dbReference>
<keyword evidence="2" id="KW-0863">Zinc-finger</keyword>
<dbReference type="GO" id="GO:0000423">
    <property type="term" value="P:mitophagy"/>
    <property type="evidence" value="ECO:0007669"/>
    <property type="project" value="TreeGrafter"/>
</dbReference>
<evidence type="ECO:0000256" key="3">
    <source>
        <dbReference type="ARBA" id="ARBA00022833"/>
    </source>
</evidence>
<dbReference type="GO" id="GO:0005080">
    <property type="term" value="F:protein kinase C binding"/>
    <property type="evidence" value="ECO:0007669"/>
    <property type="project" value="TreeGrafter"/>
</dbReference>
<dbReference type="PANTHER" id="PTHR15090">
    <property type="entry name" value="SEQUESTOSOME 1-RELATED"/>
    <property type="match status" value="1"/>
</dbReference>
<dbReference type="GO" id="GO:0035973">
    <property type="term" value="P:aggrephagy"/>
    <property type="evidence" value="ECO:0007669"/>
    <property type="project" value="TreeGrafter"/>
</dbReference>
<dbReference type="SUPFAM" id="SSF54277">
    <property type="entry name" value="CAD &amp; PB1 domains"/>
    <property type="match status" value="1"/>
</dbReference>
<dbReference type="PROSITE" id="PS51745">
    <property type="entry name" value="PB1"/>
    <property type="match status" value="1"/>
</dbReference>
<evidence type="ECO:0000259" key="5">
    <source>
        <dbReference type="PROSITE" id="PS51745"/>
    </source>
</evidence>